<dbReference type="EMBL" id="NNAY01000014">
    <property type="protein sequence ID" value="OXU31958.1"/>
    <property type="molecule type" value="Genomic_DNA"/>
</dbReference>
<sequence length="139" mass="15894">MSSLNGHRFKLFIEETRCRSSRTLLMVHPSSFPKTLRNVRLRSSCIFLLSLTHTHAAWKYKRVQTRRLTMYDEIGSGRSIEEKGANDDGYKTIFNAYSNQPYLLSTGCKSNDLKLSSPRIKSTLEHLSTSTTAAGWLIY</sequence>
<proteinExistence type="predicted"/>
<keyword evidence="2" id="KW-1185">Reference proteome</keyword>
<dbReference type="AlphaFoldDB" id="A0A232FNC0"/>
<evidence type="ECO:0000313" key="2">
    <source>
        <dbReference type="Proteomes" id="UP000215335"/>
    </source>
</evidence>
<reference evidence="1 2" key="1">
    <citation type="journal article" date="2017" name="Curr. Biol.">
        <title>The Evolution of Venom by Co-option of Single-Copy Genes.</title>
        <authorList>
            <person name="Martinson E.O."/>
            <person name="Mrinalini"/>
            <person name="Kelkar Y.D."/>
            <person name="Chang C.H."/>
            <person name="Werren J.H."/>
        </authorList>
    </citation>
    <scope>NUCLEOTIDE SEQUENCE [LARGE SCALE GENOMIC DNA]</scope>
    <source>
        <strain evidence="1 2">Alberta</strain>
        <tissue evidence="1">Whole body</tissue>
    </source>
</reference>
<comment type="caution">
    <text evidence="1">The sequence shown here is derived from an EMBL/GenBank/DDBJ whole genome shotgun (WGS) entry which is preliminary data.</text>
</comment>
<gene>
    <name evidence="1" type="ORF">TSAR_013070</name>
</gene>
<accession>A0A232FNC0</accession>
<organism evidence="1 2">
    <name type="scientific">Trichomalopsis sarcophagae</name>
    <dbReference type="NCBI Taxonomy" id="543379"/>
    <lineage>
        <taxon>Eukaryota</taxon>
        <taxon>Metazoa</taxon>
        <taxon>Ecdysozoa</taxon>
        <taxon>Arthropoda</taxon>
        <taxon>Hexapoda</taxon>
        <taxon>Insecta</taxon>
        <taxon>Pterygota</taxon>
        <taxon>Neoptera</taxon>
        <taxon>Endopterygota</taxon>
        <taxon>Hymenoptera</taxon>
        <taxon>Apocrita</taxon>
        <taxon>Proctotrupomorpha</taxon>
        <taxon>Chalcidoidea</taxon>
        <taxon>Pteromalidae</taxon>
        <taxon>Pteromalinae</taxon>
        <taxon>Trichomalopsis</taxon>
    </lineage>
</organism>
<evidence type="ECO:0000313" key="1">
    <source>
        <dbReference type="EMBL" id="OXU31958.1"/>
    </source>
</evidence>
<name>A0A232FNC0_9HYME</name>
<dbReference type="Proteomes" id="UP000215335">
    <property type="component" value="Unassembled WGS sequence"/>
</dbReference>
<protein>
    <submittedName>
        <fullName evidence="1">Uncharacterized protein</fullName>
    </submittedName>
</protein>